<reference evidence="4" key="1">
    <citation type="journal article" date="2021" name="IMA Fungus">
        <title>Genomic characterization of three marine fungi, including Emericellopsis atlantica sp. nov. with signatures of a generalist lifestyle and marine biomass degradation.</title>
        <authorList>
            <person name="Hagestad O.C."/>
            <person name="Hou L."/>
            <person name="Andersen J.H."/>
            <person name="Hansen E.H."/>
            <person name="Altermark B."/>
            <person name="Li C."/>
            <person name="Kuhnert E."/>
            <person name="Cox R.J."/>
            <person name="Crous P.W."/>
            <person name="Spatafora J.W."/>
            <person name="Lail K."/>
            <person name="Amirebrahimi M."/>
            <person name="Lipzen A."/>
            <person name="Pangilinan J."/>
            <person name="Andreopoulos W."/>
            <person name="Hayes R.D."/>
            <person name="Ng V."/>
            <person name="Grigoriev I.V."/>
            <person name="Jackson S.A."/>
            <person name="Sutton T.D.S."/>
            <person name="Dobson A.D.W."/>
            <person name="Rama T."/>
        </authorList>
    </citation>
    <scope>NUCLEOTIDE SEQUENCE</scope>
    <source>
        <strain evidence="4">TRa018bII</strain>
    </source>
</reference>
<evidence type="ECO:0000313" key="5">
    <source>
        <dbReference type="Proteomes" id="UP000824998"/>
    </source>
</evidence>
<dbReference type="OrthoDB" id="265761at2759"/>
<sequence length="304" mass="33806">MDLLQEALSYLMSSPKGILAGCIGLFGLLNLKSLPLFWHVRIFSAFFQQSKTSSLHDSSDILDLSQNLHTPLIFRPLITSTRCSILELDYVLHKSNSTYFTDLDVSRVHLLLALFKNGMAKLQKEENSNGNNKMVMPVLGGASASFRRAIPPFRKYDVVTRVLCWDEKWIYIVSWFVTTGSLGSVRRKKDEKISGPSGVGSKHEDGKQGHSESSKPVVPRSVYATSIAKYVVKAGSKTVKPESVMVASGLIPEGDSEEVKGMRANIEKGRLQALKYGRAFCELDGLHGEFDEDVDTLRSFRDLL</sequence>
<dbReference type="Proteomes" id="UP000824998">
    <property type="component" value="Unassembled WGS sequence"/>
</dbReference>
<dbReference type="AlphaFoldDB" id="A0A9P8C8W5"/>
<feature type="compositionally biased region" description="Basic and acidic residues" evidence="2">
    <location>
        <begin position="201"/>
        <end position="213"/>
    </location>
</feature>
<dbReference type="InterPro" id="IPR051490">
    <property type="entry name" value="THEM6_lcsJ_thioesterase"/>
</dbReference>
<feature type="transmembrane region" description="Helical" evidence="3">
    <location>
        <begin position="18"/>
        <end position="38"/>
    </location>
</feature>
<dbReference type="Pfam" id="PF13279">
    <property type="entry name" value="4HBT_2"/>
    <property type="match status" value="1"/>
</dbReference>
<keyword evidence="3" id="KW-1133">Transmembrane helix</keyword>
<dbReference type="InterPro" id="IPR029069">
    <property type="entry name" value="HotDog_dom_sf"/>
</dbReference>
<accession>A0A9P8C8W5</accession>
<keyword evidence="3" id="KW-0472">Membrane</keyword>
<evidence type="ECO:0000256" key="3">
    <source>
        <dbReference type="SAM" id="Phobius"/>
    </source>
</evidence>
<evidence type="ECO:0000256" key="2">
    <source>
        <dbReference type="SAM" id="MobiDB-lite"/>
    </source>
</evidence>
<evidence type="ECO:0000256" key="1">
    <source>
        <dbReference type="ARBA" id="ARBA00038476"/>
    </source>
</evidence>
<protein>
    <recommendedName>
        <fullName evidence="6">Capsule polysaccharide biosynthesis protein</fullName>
    </recommendedName>
</protein>
<gene>
    <name evidence="4" type="ORF">BJ875DRAFT_480639</name>
</gene>
<keyword evidence="3" id="KW-0812">Transmembrane</keyword>
<dbReference type="PANTHER" id="PTHR12475">
    <property type="match status" value="1"/>
</dbReference>
<dbReference type="EMBL" id="MU251374">
    <property type="protein sequence ID" value="KAG9238184.1"/>
    <property type="molecule type" value="Genomic_DNA"/>
</dbReference>
<comment type="similarity">
    <text evidence="1">Belongs to the lcsJ thioesterase family.</text>
</comment>
<dbReference type="SUPFAM" id="SSF54637">
    <property type="entry name" value="Thioesterase/thiol ester dehydrase-isomerase"/>
    <property type="match status" value="1"/>
</dbReference>
<feature type="region of interest" description="Disordered" evidence="2">
    <location>
        <begin position="187"/>
        <end position="217"/>
    </location>
</feature>
<dbReference type="PANTHER" id="PTHR12475:SF4">
    <property type="entry name" value="PROTEIN THEM6"/>
    <property type="match status" value="1"/>
</dbReference>
<proteinExistence type="inferred from homology"/>
<keyword evidence="5" id="KW-1185">Reference proteome</keyword>
<comment type="caution">
    <text evidence="4">The sequence shown here is derived from an EMBL/GenBank/DDBJ whole genome shotgun (WGS) entry which is preliminary data.</text>
</comment>
<evidence type="ECO:0008006" key="6">
    <source>
        <dbReference type="Google" id="ProtNLM"/>
    </source>
</evidence>
<organism evidence="4 5">
    <name type="scientific">Amylocarpus encephaloides</name>
    <dbReference type="NCBI Taxonomy" id="45428"/>
    <lineage>
        <taxon>Eukaryota</taxon>
        <taxon>Fungi</taxon>
        <taxon>Dikarya</taxon>
        <taxon>Ascomycota</taxon>
        <taxon>Pezizomycotina</taxon>
        <taxon>Leotiomycetes</taxon>
        <taxon>Helotiales</taxon>
        <taxon>Helotiales incertae sedis</taxon>
        <taxon>Amylocarpus</taxon>
    </lineage>
</organism>
<name>A0A9P8C8W5_9HELO</name>
<evidence type="ECO:0000313" key="4">
    <source>
        <dbReference type="EMBL" id="KAG9238184.1"/>
    </source>
</evidence>